<organism evidence="8 9">
    <name type="scientific">Musa balbisiana</name>
    <name type="common">Banana</name>
    <dbReference type="NCBI Taxonomy" id="52838"/>
    <lineage>
        <taxon>Eukaryota</taxon>
        <taxon>Viridiplantae</taxon>
        <taxon>Streptophyta</taxon>
        <taxon>Embryophyta</taxon>
        <taxon>Tracheophyta</taxon>
        <taxon>Spermatophyta</taxon>
        <taxon>Magnoliopsida</taxon>
        <taxon>Liliopsida</taxon>
        <taxon>Zingiberales</taxon>
        <taxon>Musaceae</taxon>
        <taxon>Musa</taxon>
    </lineage>
</organism>
<evidence type="ECO:0000313" key="9">
    <source>
        <dbReference type="Proteomes" id="UP000317650"/>
    </source>
</evidence>
<dbReference type="GO" id="GO:0046983">
    <property type="term" value="F:protein dimerization activity"/>
    <property type="evidence" value="ECO:0007669"/>
    <property type="project" value="InterPro"/>
</dbReference>
<evidence type="ECO:0000313" key="8">
    <source>
        <dbReference type="EMBL" id="THU72901.1"/>
    </source>
</evidence>
<evidence type="ECO:0000256" key="6">
    <source>
        <dbReference type="SAM" id="MobiDB-lite"/>
    </source>
</evidence>
<proteinExistence type="inferred from homology"/>
<dbReference type="STRING" id="52838.A0A4S8KCN7"/>
<evidence type="ECO:0000256" key="2">
    <source>
        <dbReference type="ARBA" id="ARBA00005510"/>
    </source>
</evidence>
<gene>
    <name evidence="8" type="ORF">C4D60_Mb04t17100</name>
</gene>
<dbReference type="Pfam" id="PF00010">
    <property type="entry name" value="HLH"/>
    <property type="match status" value="1"/>
</dbReference>
<dbReference type="PANTHER" id="PTHR12565:SF184">
    <property type="entry name" value="BHLH TRANSCRIPTION FACTOR"/>
    <property type="match status" value="1"/>
</dbReference>
<dbReference type="InterPro" id="IPR011598">
    <property type="entry name" value="bHLH_dom"/>
</dbReference>
<comment type="similarity">
    <text evidence="2">Belongs to the bHLH protein family.</text>
</comment>
<dbReference type="FunFam" id="4.10.280.10:FF:000002">
    <property type="entry name" value="Basic helix-loop-helix transcription factor"/>
    <property type="match status" value="1"/>
</dbReference>
<dbReference type="InterPro" id="IPR024097">
    <property type="entry name" value="bHLH_ZIP_TF"/>
</dbReference>
<reference evidence="8 9" key="1">
    <citation type="journal article" date="2019" name="Nat. Plants">
        <title>Genome sequencing of Musa balbisiana reveals subgenome evolution and function divergence in polyploid bananas.</title>
        <authorList>
            <person name="Yao X."/>
        </authorList>
    </citation>
    <scope>NUCLEOTIDE SEQUENCE [LARGE SCALE GENOMIC DNA]</scope>
    <source>
        <strain evidence="9">cv. DH-PKW</strain>
        <tissue evidence="8">Leaves</tissue>
    </source>
</reference>
<feature type="region of interest" description="Disordered" evidence="6">
    <location>
        <begin position="63"/>
        <end position="90"/>
    </location>
</feature>
<dbReference type="SUPFAM" id="SSF47459">
    <property type="entry name" value="HLH, helix-loop-helix DNA-binding domain"/>
    <property type="match status" value="1"/>
</dbReference>
<feature type="region of interest" description="Disordered" evidence="6">
    <location>
        <begin position="178"/>
        <end position="279"/>
    </location>
</feature>
<evidence type="ECO:0000256" key="1">
    <source>
        <dbReference type="ARBA" id="ARBA00004123"/>
    </source>
</evidence>
<dbReference type="CDD" id="cd18919">
    <property type="entry name" value="bHLH_AtBPE_like"/>
    <property type="match status" value="1"/>
</dbReference>
<feature type="compositionally biased region" description="Basic and acidic residues" evidence="6">
    <location>
        <begin position="253"/>
        <end position="279"/>
    </location>
</feature>
<dbReference type="GO" id="GO:0005634">
    <property type="term" value="C:nucleus"/>
    <property type="evidence" value="ECO:0007669"/>
    <property type="project" value="UniProtKB-SubCell"/>
</dbReference>
<dbReference type="Proteomes" id="UP000317650">
    <property type="component" value="Chromosome 4"/>
</dbReference>
<evidence type="ECO:0000259" key="7">
    <source>
        <dbReference type="PROSITE" id="PS50888"/>
    </source>
</evidence>
<dbReference type="AlphaFoldDB" id="A0A4S8KCN7"/>
<dbReference type="PROSITE" id="PS50888">
    <property type="entry name" value="BHLH"/>
    <property type="match status" value="1"/>
</dbReference>
<keyword evidence="3" id="KW-0805">Transcription regulation</keyword>
<dbReference type="EMBL" id="PYDT01000001">
    <property type="protein sequence ID" value="THU72901.1"/>
    <property type="molecule type" value="Genomic_DNA"/>
</dbReference>
<name>A0A4S8KCN7_MUSBA</name>
<evidence type="ECO:0000256" key="4">
    <source>
        <dbReference type="ARBA" id="ARBA00023163"/>
    </source>
</evidence>
<dbReference type="Gene3D" id="4.10.280.10">
    <property type="entry name" value="Helix-loop-helix DNA-binding domain"/>
    <property type="match status" value="1"/>
</dbReference>
<dbReference type="PANTHER" id="PTHR12565">
    <property type="entry name" value="STEROL REGULATORY ELEMENT-BINDING PROTEIN"/>
    <property type="match status" value="1"/>
</dbReference>
<feature type="domain" description="BHLH" evidence="7">
    <location>
        <begin position="289"/>
        <end position="339"/>
    </location>
</feature>
<comment type="caution">
    <text evidence="8">The sequence shown here is derived from an EMBL/GenBank/DDBJ whole genome shotgun (WGS) entry which is preliminary data.</text>
</comment>
<keyword evidence="4" id="KW-0804">Transcription</keyword>
<accession>A0A4S8KCN7</accession>
<comment type="subcellular location">
    <subcellularLocation>
        <location evidence="1">Nucleus</location>
    </subcellularLocation>
</comment>
<dbReference type="InterPro" id="IPR036638">
    <property type="entry name" value="HLH_DNA-bd_sf"/>
</dbReference>
<keyword evidence="5" id="KW-0539">Nucleus</keyword>
<dbReference type="SMART" id="SM00353">
    <property type="entry name" value="HLH"/>
    <property type="match status" value="1"/>
</dbReference>
<feature type="compositionally biased region" description="Polar residues" evidence="6">
    <location>
        <begin position="240"/>
        <end position="252"/>
    </location>
</feature>
<sequence>MSSGPSNHLLQCFLNLNSDHSIDPDSQLGSAMSSFMSSQSSNSAAPAKSCGFRELWARLQRIDDSSEEVSPRSQFTDASGNSSPKGDLSKLDNVRRHLPQAMGGLTIAGNLALAHLDQFAACPGFVESAARFSSLDDQERCWSSSHLELPGNAMLHSSVASNQFPKVRYAELWNSREETSVSDPISVSGEASLGAPRDSNAKKRKAPLKSKEKDTIQPKSVIDPPKVADEEDSDAKRWRSTGNNNEISNEQNDGARTRGNGEEKQERESNDKPSEPPKDYVHVRARRGQATDSHSLAERVRREKISERMKLLQDLVPGCSKATGKAVMLDEIIDYVQSLQRQVEFLSMKLATVNPELDFNNLANFRANDMIQICRPVPDSVYQVEMSMASSHAKQPQQRNRIGSHCFMNMLDPTCHLSLIAHQAYLNGLGDASSQLGTFWEDDLQSVASFWNFHGGMDSCNENSQLVHFMDPSEVTDFSSI</sequence>
<dbReference type="GO" id="GO:0003700">
    <property type="term" value="F:DNA-binding transcription factor activity"/>
    <property type="evidence" value="ECO:0007669"/>
    <property type="project" value="TreeGrafter"/>
</dbReference>
<evidence type="ECO:0000256" key="3">
    <source>
        <dbReference type="ARBA" id="ARBA00023015"/>
    </source>
</evidence>
<keyword evidence="9" id="KW-1185">Reference proteome</keyword>
<protein>
    <recommendedName>
        <fullName evidence="7">BHLH domain-containing protein</fullName>
    </recommendedName>
</protein>
<evidence type="ECO:0000256" key="5">
    <source>
        <dbReference type="ARBA" id="ARBA00023242"/>
    </source>
</evidence>
<feature type="compositionally biased region" description="Polar residues" evidence="6">
    <location>
        <begin position="71"/>
        <end position="84"/>
    </location>
</feature>